<accession>A0A1G7L455</accession>
<dbReference type="PANTHER" id="PTHR43244">
    <property type="match status" value="1"/>
</dbReference>
<feature type="domain" description="Luciferase-like" evidence="2">
    <location>
        <begin position="16"/>
        <end position="304"/>
    </location>
</feature>
<dbReference type="Gene3D" id="3.20.20.30">
    <property type="entry name" value="Luciferase-like domain"/>
    <property type="match status" value="1"/>
</dbReference>
<dbReference type="NCBIfam" id="TIGR04024">
    <property type="entry name" value="F420_NP1902A"/>
    <property type="match status" value="1"/>
</dbReference>
<dbReference type="Proteomes" id="UP000199076">
    <property type="component" value="Unassembled WGS sequence"/>
</dbReference>
<evidence type="ECO:0000256" key="1">
    <source>
        <dbReference type="ARBA" id="ARBA00023002"/>
    </source>
</evidence>
<dbReference type="InterPro" id="IPR036661">
    <property type="entry name" value="Luciferase-like_sf"/>
</dbReference>
<dbReference type="CDD" id="cd01097">
    <property type="entry name" value="Tetrahydromethanopterin_reductase"/>
    <property type="match status" value="1"/>
</dbReference>
<dbReference type="AlphaFoldDB" id="A0A1G7L455"/>
<keyword evidence="4" id="KW-1185">Reference proteome</keyword>
<dbReference type="SUPFAM" id="SSF51679">
    <property type="entry name" value="Bacterial luciferase-like"/>
    <property type="match status" value="1"/>
</dbReference>
<dbReference type="RefSeq" id="WP_092691141.1">
    <property type="nucleotide sequence ID" value="NZ_FNBK01000006.1"/>
</dbReference>
<evidence type="ECO:0000313" key="3">
    <source>
        <dbReference type="EMBL" id="SDF44114.1"/>
    </source>
</evidence>
<reference evidence="4" key="1">
    <citation type="submission" date="2016-10" db="EMBL/GenBank/DDBJ databases">
        <authorList>
            <person name="Varghese N."/>
            <person name="Submissions S."/>
        </authorList>
    </citation>
    <scope>NUCLEOTIDE SEQUENCE [LARGE SCALE GENOMIC DNA]</scope>
    <source>
        <strain evidence="4">IBRC-M 10760</strain>
    </source>
</reference>
<protein>
    <submittedName>
        <fullName evidence="3">Coenzyme F420-dependent oxidoreductase, NP1902A family</fullName>
    </submittedName>
</protein>
<keyword evidence="1" id="KW-0560">Oxidoreductase</keyword>
<evidence type="ECO:0000259" key="2">
    <source>
        <dbReference type="Pfam" id="PF00296"/>
    </source>
</evidence>
<proteinExistence type="predicted"/>
<dbReference type="InterPro" id="IPR011251">
    <property type="entry name" value="Luciferase-like_dom"/>
</dbReference>
<evidence type="ECO:0000313" key="4">
    <source>
        <dbReference type="Proteomes" id="UP000199076"/>
    </source>
</evidence>
<dbReference type="Pfam" id="PF00296">
    <property type="entry name" value="Bac_luciferase"/>
    <property type="match status" value="1"/>
</dbReference>
<gene>
    <name evidence="3" type="ORF">SAMN05216218_106149</name>
</gene>
<dbReference type="InterPro" id="IPR023909">
    <property type="entry name" value="F420_NP1902A"/>
</dbReference>
<dbReference type="PANTHER" id="PTHR43244:SF1">
    <property type="entry name" value="5,10-METHYLENETETRAHYDROMETHANOPTERIN REDUCTASE"/>
    <property type="match status" value="1"/>
</dbReference>
<dbReference type="STRING" id="660518.SAMN05216218_106149"/>
<dbReference type="InterPro" id="IPR050564">
    <property type="entry name" value="F420-G6PD/mer"/>
</dbReference>
<organism evidence="3 4">
    <name type="scientific">Halorientalis regularis</name>
    <dbReference type="NCBI Taxonomy" id="660518"/>
    <lineage>
        <taxon>Archaea</taxon>
        <taxon>Methanobacteriati</taxon>
        <taxon>Methanobacteriota</taxon>
        <taxon>Stenosarchaea group</taxon>
        <taxon>Halobacteria</taxon>
        <taxon>Halobacteriales</taxon>
        <taxon>Haloarculaceae</taxon>
        <taxon>Halorientalis</taxon>
    </lineage>
</organism>
<name>A0A1G7L455_9EURY</name>
<dbReference type="EMBL" id="FNBK01000006">
    <property type="protein sequence ID" value="SDF44114.1"/>
    <property type="molecule type" value="Genomic_DNA"/>
</dbReference>
<sequence length="335" mass="36371">MTAPTCDLVLMSRDHDSVDSLADQAQRAEEYGFSHVTMGETTGYNIVSVLTVLAERTDEIGITDDVISPYSRAPTVLGQTALTMHDVSDGRFRLSLGTSSPAIAERWHGQAFDRPLRRLRETIDVIRQVCAGDDVDYDGEFYELSGMSYEGKVPEDPPAIDVAALGPKAVELAGRFADGWVPQLFTLDGLDERMDDLRRGADLGDRDADDLRVSPIVRCCATEDGDTARTMARQMIAFLIGAYGPFYGDSIAEQGYAEEVEEIRAAWEDRDTAAMAAALPDELLDAVAAVGTPEEVREKVEAFAAVDGVDSVRVGFVSGMSQDHKETTMAAVTDD</sequence>
<dbReference type="GO" id="GO:0016705">
    <property type="term" value="F:oxidoreductase activity, acting on paired donors, with incorporation or reduction of molecular oxygen"/>
    <property type="evidence" value="ECO:0007669"/>
    <property type="project" value="InterPro"/>
</dbReference>